<feature type="region of interest" description="Disordered" evidence="2">
    <location>
        <begin position="95"/>
        <end position="123"/>
    </location>
</feature>
<feature type="coiled-coil region" evidence="1">
    <location>
        <begin position="5"/>
        <end position="32"/>
    </location>
</feature>
<evidence type="ECO:0000313" key="3">
    <source>
        <dbReference type="EMBL" id="EAE2353139.1"/>
    </source>
</evidence>
<name>A0A461UHA8_LISMN</name>
<dbReference type="Proteomes" id="UP000336166">
    <property type="component" value="Unassembled WGS sequence"/>
</dbReference>
<organism evidence="4 6">
    <name type="scientific">Listeria monocytogenes</name>
    <dbReference type="NCBI Taxonomy" id="1639"/>
    <lineage>
        <taxon>Bacteria</taxon>
        <taxon>Bacillati</taxon>
        <taxon>Bacillota</taxon>
        <taxon>Bacilli</taxon>
        <taxon>Bacillales</taxon>
        <taxon>Listeriaceae</taxon>
        <taxon>Listeria</taxon>
    </lineage>
</organism>
<sequence length="123" mass="14812">MDSTHTRLEQQLQQVKKAQDVLQDNLGQTKRKQVEQEWLEEDSHQLEMEKQGLLDFLRGGWQGEEANGFHRYLEEQQHEEAMAWRKDLSEKRVHLEEEEARTTRAEMHDIETKQASLRKEWNQ</sequence>
<dbReference type="EMBL" id="AABATR010000001">
    <property type="protein sequence ID" value="EAG1892327.1"/>
    <property type="molecule type" value="Genomic_DNA"/>
</dbReference>
<evidence type="ECO:0000313" key="4">
    <source>
        <dbReference type="EMBL" id="EAG1892327.1"/>
    </source>
</evidence>
<proteinExistence type="predicted"/>
<dbReference type="Proteomes" id="UP000478682">
    <property type="component" value="Unassembled WGS sequence"/>
</dbReference>
<gene>
    <name evidence="4" type="ORF">BB997_01755</name>
    <name evidence="3" type="ORF">Y261_02105</name>
</gene>
<evidence type="ECO:0000313" key="5">
    <source>
        <dbReference type="Proteomes" id="UP000336166"/>
    </source>
</evidence>
<dbReference type="AlphaFoldDB" id="A0A461UHA8"/>
<accession>A0A461UHA8</accession>
<evidence type="ECO:0000256" key="2">
    <source>
        <dbReference type="SAM" id="MobiDB-lite"/>
    </source>
</evidence>
<reference evidence="5 6" key="1">
    <citation type="submission" date="2018-06" db="EMBL/GenBank/DDBJ databases">
        <authorList>
            <consortium name="PulseNet: The National Subtyping Network for Foodborne Disease Surveillance"/>
            <person name="Tarr C.L."/>
            <person name="Trees E."/>
            <person name="Katz L.S."/>
            <person name="Carleton-Romer H.A."/>
            <person name="Stroika S."/>
            <person name="Kucerova Z."/>
            <person name="Roache K.F."/>
            <person name="Sabol A.L."/>
            <person name="Besser J."/>
            <person name="Gerner-Smidt P."/>
        </authorList>
    </citation>
    <scope>NUCLEOTIDE SEQUENCE [LARGE SCALE GENOMIC DNA]</scope>
    <source>
        <strain evidence="3 5">PNUSAL000134</strain>
        <strain evidence="4 6">PNUSAL002298</strain>
    </source>
</reference>
<evidence type="ECO:0000313" key="6">
    <source>
        <dbReference type="Proteomes" id="UP000478682"/>
    </source>
</evidence>
<dbReference type="RefSeq" id="WP_097351769.1">
    <property type="nucleotide sequence ID" value="NZ_CP168846.1"/>
</dbReference>
<evidence type="ECO:0000256" key="1">
    <source>
        <dbReference type="SAM" id="Coils"/>
    </source>
</evidence>
<dbReference type="EMBL" id="AAAREG010000001">
    <property type="protein sequence ID" value="EAE2353139.1"/>
    <property type="molecule type" value="Genomic_DNA"/>
</dbReference>
<keyword evidence="1" id="KW-0175">Coiled coil</keyword>
<comment type="caution">
    <text evidence="4">The sequence shown here is derived from an EMBL/GenBank/DDBJ whole genome shotgun (WGS) entry which is preliminary data.</text>
</comment>
<protein>
    <submittedName>
        <fullName evidence="4">Ribonuclease P</fullName>
    </submittedName>
</protein>